<keyword evidence="3" id="KW-0812">Transmembrane</keyword>
<keyword evidence="6" id="KW-0732">Signal</keyword>
<dbReference type="Gene3D" id="6.10.110.10">
    <property type="match status" value="1"/>
</dbReference>
<gene>
    <name evidence="7" type="ORF">O3M35_007075</name>
</gene>
<organism evidence="7 8">
    <name type="scientific">Rhynocoris fuscipes</name>
    <dbReference type="NCBI Taxonomy" id="488301"/>
    <lineage>
        <taxon>Eukaryota</taxon>
        <taxon>Metazoa</taxon>
        <taxon>Ecdysozoa</taxon>
        <taxon>Arthropoda</taxon>
        <taxon>Hexapoda</taxon>
        <taxon>Insecta</taxon>
        <taxon>Pterygota</taxon>
        <taxon>Neoptera</taxon>
        <taxon>Paraneoptera</taxon>
        <taxon>Hemiptera</taxon>
        <taxon>Heteroptera</taxon>
        <taxon>Panheteroptera</taxon>
        <taxon>Cimicomorpha</taxon>
        <taxon>Reduviidae</taxon>
        <taxon>Harpactorinae</taxon>
        <taxon>Harpactorini</taxon>
        <taxon>Rhynocoris</taxon>
    </lineage>
</organism>
<feature type="chain" id="PRO_5044002050" evidence="6">
    <location>
        <begin position="24"/>
        <end position="60"/>
    </location>
</feature>
<keyword evidence="5" id="KW-0472">Membrane</keyword>
<dbReference type="EMBL" id="JAPXFL010000004">
    <property type="protein sequence ID" value="KAK9507163.1"/>
    <property type="molecule type" value="Genomic_DNA"/>
</dbReference>
<dbReference type="Pfam" id="PF06140">
    <property type="entry name" value="Ifi-6-16"/>
    <property type="match status" value="1"/>
</dbReference>
<evidence type="ECO:0000256" key="6">
    <source>
        <dbReference type="SAM" id="SignalP"/>
    </source>
</evidence>
<name>A0AAW1D865_9HEMI</name>
<dbReference type="GO" id="GO:0016020">
    <property type="term" value="C:membrane"/>
    <property type="evidence" value="ECO:0007669"/>
    <property type="project" value="UniProtKB-SubCell"/>
</dbReference>
<protein>
    <submittedName>
        <fullName evidence="7">Uncharacterized protein</fullName>
    </submittedName>
</protein>
<evidence type="ECO:0000256" key="2">
    <source>
        <dbReference type="ARBA" id="ARBA00007262"/>
    </source>
</evidence>
<comment type="subcellular location">
    <subcellularLocation>
        <location evidence="1">Membrane</location>
        <topology evidence="1">Multi-pass membrane protein</topology>
    </subcellularLocation>
</comment>
<dbReference type="Proteomes" id="UP001461498">
    <property type="component" value="Unassembled WGS sequence"/>
</dbReference>
<evidence type="ECO:0000256" key="5">
    <source>
        <dbReference type="ARBA" id="ARBA00023136"/>
    </source>
</evidence>
<evidence type="ECO:0000256" key="3">
    <source>
        <dbReference type="ARBA" id="ARBA00022692"/>
    </source>
</evidence>
<evidence type="ECO:0000256" key="1">
    <source>
        <dbReference type="ARBA" id="ARBA00004141"/>
    </source>
</evidence>
<evidence type="ECO:0000313" key="7">
    <source>
        <dbReference type="EMBL" id="KAK9507163.1"/>
    </source>
</evidence>
<dbReference type="InterPro" id="IPR009311">
    <property type="entry name" value="IFI6/IFI27-like"/>
</dbReference>
<proteinExistence type="inferred from homology"/>
<evidence type="ECO:0000256" key="4">
    <source>
        <dbReference type="ARBA" id="ARBA00022989"/>
    </source>
</evidence>
<evidence type="ECO:0000313" key="8">
    <source>
        <dbReference type="Proteomes" id="UP001461498"/>
    </source>
</evidence>
<keyword evidence="8" id="KW-1185">Reference proteome</keyword>
<comment type="caution">
    <text evidence="7">The sequence shown here is derived from an EMBL/GenBank/DDBJ whole genome shotgun (WGS) entry which is preliminary data.</text>
</comment>
<keyword evidence="4" id="KW-1133">Transmembrane helix</keyword>
<reference evidence="7 8" key="1">
    <citation type="submission" date="2022-12" db="EMBL/GenBank/DDBJ databases">
        <title>Chromosome-level genome assembly of true bugs.</title>
        <authorList>
            <person name="Ma L."/>
            <person name="Li H."/>
        </authorList>
    </citation>
    <scope>NUCLEOTIDE SEQUENCE [LARGE SCALE GENOMIC DNA]</scope>
    <source>
        <strain evidence="7">Lab_2022b</strain>
    </source>
</reference>
<sequence length="60" mass="5925">MTVGFVLQTACCIICLPLSCCLGFGSDGVRAGSCAACAQSHMGNVPAGGIFAGLQSAAMR</sequence>
<dbReference type="AlphaFoldDB" id="A0AAW1D865"/>
<accession>A0AAW1D865</accession>
<comment type="similarity">
    <text evidence="2">Belongs to the IFI6/IFI27 family.</text>
</comment>
<feature type="signal peptide" evidence="6">
    <location>
        <begin position="1"/>
        <end position="23"/>
    </location>
</feature>
<dbReference type="InterPro" id="IPR038213">
    <property type="entry name" value="IFI6/IFI27-like_sf"/>
</dbReference>